<gene>
    <name evidence="1" type="ORF">RAJCM14343_2416</name>
</gene>
<sequence>MLLLDPRMGEVGTVGHRLDGTPDTASGGPLRWAPWPG</sequence>
<accession>A0ABQ0YKU0</accession>
<keyword evidence="2" id="KW-1185">Reference proteome</keyword>
<comment type="caution">
    <text evidence="1">The sequence shown here is derived from an EMBL/GenBank/DDBJ whole genome shotgun (WGS) entry which is preliminary data.</text>
</comment>
<name>A0ABQ0YKU0_9NOCA</name>
<dbReference type="EMBL" id="BLAH01000083">
    <property type="protein sequence ID" value="GES37162.1"/>
    <property type="molecule type" value="Genomic_DNA"/>
</dbReference>
<evidence type="ECO:0000313" key="2">
    <source>
        <dbReference type="Proteomes" id="UP000325466"/>
    </source>
</evidence>
<reference evidence="1 2" key="1">
    <citation type="journal article" date="2018" name="Biodegradation">
        <title>1,4-Dioxane degradation characteristics of Rhodococcus aetherivorans JCM 14343.</title>
        <authorList>
            <person name="Inoue D."/>
            <person name="Tsunoda T."/>
            <person name="Yamamoto N."/>
            <person name="Ike M."/>
            <person name="Sei K."/>
        </authorList>
    </citation>
    <scope>NUCLEOTIDE SEQUENCE [LARGE SCALE GENOMIC DNA]</scope>
    <source>
        <strain evidence="1 2">JCM 14343</strain>
    </source>
</reference>
<dbReference type="Proteomes" id="UP000325466">
    <property type="component" value="Unassembled WGS sequence"/>
</dbReference>
<protein>
    <submittedName>
        <fullName evidence="1">Uncharacterized protein</fullName>
    </submittedName>
</protein>
<proteinExistence type="predicted"/>
<organism evidence="1 2">
    <name type="scientific">Rhodococcus aetherivorans</name>
    <dbReference type="NCBI Taxonomy" id="191292"/>
    <lineage>
        <taxon>Bacteria</taxon>
        <taxon>Bacillati</taxon>
        <taxon>Actinomycetota</taxon>
        <taxon>Actinomycetes</taxon>
        <taxon>Mycobacteriales</taxon>
        <taxon>Nocardiaceae</taxon>
        <taxon>Rhodococcus</taxon>
    </lineage>
</organism>
<evidence type="ECO:0000313" key="1">
    <source>
        <dbReference type="EMBL" id="GES37162.1"/>
    </source>
</evidence>